<proteinExistence type="predicted"/>
<comment type="caution">
    <text evidence="2">The sequence shown here is derived from an EMBL/GenBank/DDBJ whole genome shotgun (WGS) entry which is preliminary data.</text>
</comment>
<keyword evidence="3" id="KW-1185">Reference proteome</keyword>
<protein>
    <submittedName>
        <fullName evidence="2">Uncharacterized protein</fullName>
    </submittedName>
</protein>
<dbReference type="RefSeq" id="WP_250096361.1">
    <property type="nucleotide sequence ID" value="NZ_JAKRYL010000008.1"/>
</dbReference>
<evidence type="ECO:0000256" key="1">
    <source>
        <dbReference type="SAM" id="Phobius"/>
    </source>
</evidence>
<organism evidence="2 3">
    <name type="scientific">Halalkalibacter alkaliphilus</name>
    <dbReference type="NCBI Taxonomy" id="2917993"/>
    <lineage>
        <taxon>Bacteria</taxon>
        <taxon>Bacillati</taxon>
        <taxon>Bacillota</taxon>
        <taxon>Bacilli</taxon>
        <taxon>Bacillales</taxon>
        <taxon>Bacillaceae</taxon>
        <taxon>Halalkalibacter</taxon>
    </lineage>
</organism>
<name>A0A9X2I600_9BACI</name>
<sequence length="46" mass="5127">MTKTVRTWVISAIAILLAVIGIYNVVVDPEADHPHHPNDSHEESHL</sequence>
<dbReference type="Proteomes" id="UP001139150">
    <property type="component" value="Unassembled WGS sequence"/>
</dbReference>
<evidence type="ECO:0000313" key="3">
    <source>
        <dbReference type="Proteomes" id="UP001139150"/>
    </source>
</evidence>
<dbReference type="AlphaFoldDB" id="A0A9X2I600"/>
<dbReference type="EMBL" id="JAKRYL010000008">
    <property type="protein sequence ID" value="MCL7747459.1"/>
    <property type="molecule type" value="Genomic_DNA"/>
</dbReference>
<accession>A0A9X2I600</accession>
<reference evidence="2" key="1">
    <citation type="submission" date="2022-02" db="EMBL/GenBank/DDBJ databases">
        <title>Halalkalibacter sp. nov. isolated from Lonar Lake, India.</title>
        <authorList>
            <person name="Joshi A."/>
            <person name="Thite S."/>
            <person name="Lodha T."/>
        </authorList>
    </citation>
    <scope>NUCLEOTIDE SEQUENCE</scope>
    <source>
        <strain evidence="2">MEB205</strain>
    </source>
</reference>
<keyword evidence="1" id="KW-0472">Membrane</keyword>
<keyword evidence="1" id="KW-0812">Transmembrane</keyword>
<gene>
    <name evidence="2" type="ORF">MF646_10030</name>
</gene>
<feature type="transmembrane region" description="Helical" evidence="1">
    <location>
        <begin position="7"/>
        <end position="26"/>
    </location>
</feature>
<evidence type="ECO:0000313" key="2">
    <source>
        <dbReference type="EMBL" id="MCL7747459.1"/>
    </source>
</evidence>
<keyword evidence="1" id="KW-1133">Transmembrane helix</keyword>